<proteinExistence type="predicted"/>
<dbReference type="EMBL" id="JAIWYP010000002">
    <property type="protein sequence ID" value="KAH3875887.1"/>
    <property type="molecule type" value="Genomic_DNA"/>
</dbReference>
<keyword evidence="2" id="KW-1185">Reference proteome</keyword>
<evidence type="ECO:0000313" key="1">
    <source>
        <dbReference type="EMBL" id="KAH3875887.1"/>
    </source>
</evidence>
<comment type="caution">
    <text evidence="1">The sequence shown here is derived from an EMBL/GenBank/DDBJ whole genome shotgun (WGS) entry which is preliminary data.</text>
</comment>
<dbReference type="Proteomes" id="UP000828390">
    <property type="component" value="Unassembled WGS sequence"/>
</dbReference>
<name>A0A9D4ME40_DREPO</name>
<protein>
    <submittedName>
        <fullName evidence="1">Uncharacterized protein</fullName>
    </submittedName>
</protein>
<accession>A0A9D4ME40</accession>
<evidence type="ECO:0000313" key="2">
    <source>
        <dbReference type="Proteomes" id="UP000828390"/>
    </source>
</evidence>
<reference evidence="1" key="1">
    <citation type="journal article" date="2019" name="bioRxiv">
        <title>The Genome of the Zebra Mussel, Dreissena polymorpha: A Resource for Invasive Species Research.</title>
        <authorList>
            <person name="McCartney M.A."/>
            <person name="Auch B."/>
            <person name="Kono T."/>
            <person name="Mallez S."/>
            <person name="Zhang Y."/>
            <person name="Obille A."/>
            <person name="Becker A."/>
            <person name="Abrahante J.E."/>
            <person name="Garbe J."/>
            <person name="Badalamenti J.P."/>
            <person name="Herman A."/>
            <person name="Mangelson H."/>
            <person name="Liachko I."/>
            <person name="Sullivan S."/>
            <person name="Sone E.D."/>
            <person name="Koren S."/>
            <person name="Silverstein K.A.T."/>
            <person name="Beckman K.B."/>
            <person name="Gohl D.M."/>
        </authorList>
    </citation>
    <scope>NUCLEOTIDE SEQUENCE</scope>
    <source>
        <strain evidence="1">Duluth1</strain>
        <tissue evidence="1">Whole animal</tissue>
    </source>
</reference>
<dbReference type="AlphaFoldDB" id="A0A9D4ME40"/>
<gene>
    <name evidence="1" type="ORF">DPMN_039169</name>
</gene>
<reference evidence="1" key="2">
    <citation type="submission" date="2020-11" db="EMBL/GenBank/DDBJ databases">
        <authorList>
            <person name="McCartney M.A."/>
            <person name="Auch B."/>
            <person name="Kono T."/>
            <person name="Mallez S."/>
            <person name="Becker A."/>
            <person name="Gohl D.M."/>
            <person name="Silverstein K.A.T."/>
            <person name="Koren S."/>
            <person name="Bechman K.B."/>
            <person name="Herman A."/>
            <person name="Abrahante J.E."/>
            <person name="Garbe J."/>
        </authorList>
    </citation>
    <scope>NUCLEOTIDE SEQUENCE</scope>
    <source>
        <strain evidence="1">Duluth1</strain>
        <tissue evidence="1">Whole animal</tissue>
    </source>
</reference>
<organism evidence="1 2">
    <name type="scientific">Dreissena polymorpha</name>
    <name type="common">Zebra mussel</name>
    <name type="synonym">Mytilus polymorpha</name>
    <dbReference type="NCBI Taxonomy" id="45954"/>
    <lineage>
        <taxon>Eukaryota</taxon>
        <taxon>Metazoa</taxon>
        <taxon>Spiralia</taxon>
        <taxon>Lophotrochozoa</taxon>
        <taxon>Mollusca</taxon>
        <taxon>Bivalvia</taxon>
        <taxon>Autobranchia</taxon>
        <taxon>Heteroconchia</taxon>
        <taxon>Euheterodonta</taxon>
        <taxon>Imparidentia</taxon>
        <taxon>Neoheterodontei</taxon>
        <taxon>Myida</taxon>
        <taxon>Dreissenoidea</taxon>
        <taxon>Dreissenidae</taxon>
        <taxon>Dreissena</taxon>
    </lineage>
</organism>
<sequence length="97" mass="11071">MIQRKSEGWLSGRRVGVVCYRQEVEKKSCIPFLVELVTSIKVEGPSEAPDGNNITLECIAKGGVRFTYTNLKNVQTAIEECIAFYVCYLYEEERKDE</sequence>